<dbReference type="Proteomes" id="UP000242682">
    <property type="component" value="Unassembled WGS sequence"/>
</dbReference>
<comment type="caution">
    <text evidence="2">The sequence shown here is derived from an EMBL/GenBank/DDBJ whole genome shotgun (WGS) entry which is preliminary data.</text>
</comment>
<name>A0A2P8H3G1_9BACL</name>
<organism evidence="2 3">
    <name type="scientific">Planomicrobium soli</name>
    <dbReference type="NCBI Taxonomy" id="1176648"/>
    <lineage>
        <taxon>Bacteria</taxon>
        <taxon>Bacillati</taxon>
        <taxon>Bacillota</taxon>
        <taxon>Bacilli</taxon>
        <taxon>Bacillales</taxon>
        <taxon>Caryophanaceae</taxon>
        <taxon>Planomicrobium</taxon>
    </lineage>
</organism>
<reference evidence="2 3" key="1">
    <citation type="submission" date="2018-03" db="EMBL/GenBank/DDBJ databases">
        <title>Genomic Encyclopedia of Type Strains, Phase III (KMG-III): the genomes of soil and plant-associated and newly described type strains.</title>
        <authorList>
            <person name="Whitman W."/>
        </authorList>
    </citation>
    <scope>NUCLEOTIDE SEQUENCE [LARGE SCALE GENOMIC DNA]</scope>
    <source>
        <strain evidence="2 3">CGMCC 1.12259</strain>
    </source>
</reference>
<gene>
    <name evidence="2" type="ORF">B0H99_104210</name>
</gene>
<keyword evidence="3" id="KW-1185">Reference proteome</keyword>
<dbReference type="InterPro" id="IPR041561">
    <property type="entry name" value="PglD_N"/>
</dbReference>
<protein>
    <recommendedName>
        <fullName evidence="1">PglD N-terminal domain-containing protein</fullName>
    </recommendedName>
</protein>
<dbReference type="AlphaFoldDB" id="A0A2P8H3G1"/>
<dbReference type="RefSeq" id="WP_181313603.1">
    <property type="nucleotide sequence ID" value="NZ_PYAT01000004.1"/>
</dbReference>
<accession>A0A2P8H3G1</accession>
<evidence type="ECO:0000313" key="2">
    <source>
        <dbReference type="EMBL" id="PSL40748.1"/>
    </source>
</evidence>
<evidence type="ECO:0000259" key="1">
    <source>
        <dbReference type="Pfam" id="PF17836"/>
    </source>
</evidence>
<proteinExistence type="predicted"/>
<evidence type="ECO:0000313" key="3">
    <source>
        <dbReference type="Proteomes" id="UP000242682"/>
    </source>
</evidence>
<dbReference type="Pfam" id="PF17836">
    <property type="entry name" value="PglD_N"/>
    <property type="match status" value="1"/>
</dbReference>
<dbReference type="EMBL" id="PYAT01000004">
    <property type="protein sequence ID" value="PSL40748.1"/>
    <property type="molecule type" value="Genomic_DNA"/>
</dbReference>
<dbReference type="Gene3D" id="3.40.50.20">
    <property type="match status" value="1"/>
</dbReference>
<feature type="domain" description="PglD N-terminal" evidence="1">
    <location>
        <begin position="2"/>
        <end position="48"/>
    </location>
</feature>
<sequence length="52" mass="5814">MNIILIGDSGHASVIADNVVSCGNRVVAKLDDKYTGLFLKNCWFGRFLKYIH</sequence>